<evidence type="ECO:0000256" key="2">
    <source>
        <dbReference type="ARBA" id="ARBA00022475"/>
    </source>
</evidence>
<dbReference type="GO" id="GO:0005886">
    <property type="term" value="C:plasma membrane"/>
    <property type="evidence" value="ECO:0007669"/>
    <property type="project" value="UniProtKB-SubCell"/>
</dbReference>
<evidence type="ECO:0000313" key="7">
    <source>
        <dbReference type="Proteomes" id="UP000449193"/>
    </source>
</evidence>
<keyword evidence="5" id="KW-0472">Membrane</keyword>
<dbReference type="PANTHER" id="PTHR32196:SF72">
    <property type="entry name" value="RIBOSE IMPORT PERMEASE PROTEIN RBSC"/>
    <property type="match status" value="1"/>
</dbReference>
<dbReference type="GO" id="GO:0022857">
    <property type="term" value="F:transmembrane transporter activity"/>
    <property type="evidence" value="ECO:0007669"/>
    <property type="project" value="InterPro"/>
</dbReference>
<proteinExistence type="predicted"/>
<dbReference type="EMBL" id="WMZR01000009">
    <property type="protein sequence ID" value="MTS51659.1"/>
    <property type="molecule type" value="Genomic_DNA"/>
</dbReference>
<gene>
    <name evidence="6" type="ORF">GMD52_08910</name>
</gene>
<dbReference type="Proteomes" id="UP000449193">
    <property type="component" value="Unassembled WGS sequence"/>
</dbReference>
<evidence type="ECO:0000256" key="5">
    <source>
        <dbReference type="ARBA" id="ARBA00023136"/>
    </source>
</evidence>
<evidence type="ECO:0000313" key="6">
    <source>
        <dbReference type="EMBL" id="MTS51659.1"/>
    </source>
</evidence>
<reference evidence="6 7" key="1">
    <citation type="journal article" date="2019" name="Nat. Med.">
        <title>A library of human gut bacterial isolates paired with longitudinal multiomics data enables mechanistic microbiome research.</title>
        <authorList>
            <person name="Poyet M."/>
            <person name="Groussin M."/>
            <person name="Gibbons S.M."/>
            <person name="Avila-Pacheco J."/>
            <person name="Jiang X."/>
            <person name="Kearney S.M."/>
            <person name="Perrotta A.R."/>
            <person name="Berdy B."/>
            <person name="Zhao S."/>
            <person name="Lieberman T.D."/>
            <person name="Swanson P.K."/>
            <person name="Smith M."/>
            <person name="Roesemann S."/>
            <person name="Alexander J.E."/>
            <person name="Rich S.A."/>
            <person name="Livny J."/>
            <person name="Vlamakis H."/>
            <person name="Clish C."/>
            <person name="Bullock K."/>
            <person name="Deik A."/>
            <person name="Scott J."/>
            <person name="Pierce K.A."/>
            <person name="Xavier R.J."/>
            <person name="Alm E.J."/>
        </authorList>
    </citation>
    <scope>NUCLEOTIDE SEQUENCE [LARGE SCALE GENOMIC DNA]</scope>
    <source>
        <strain evidence="6 7">BIOML-A7</strain>
    </source>
</reference>
<keyword evidence="3" id="KW-0812">Transmembrane</keyword>
<name>A0A6I3Q8Z3_9FIRM</name>
<evidence type="ECO:0000256" key="3">
    <source>
        <dbReference type="ARBA" id="ARBA00022692"/>
    </source>
</evidence>
<dbReference type="AlphaFoldDB" id="A0A6I3Q8Z3"/>
<keyword evidence="2" id="KW-1003">Cell membrane</keyword>
<accession>A0A6I3Q8Z3</accession>
<protein>
    <submittedName>
        <fullName evidence="6">Ribose ABC transporter permease</fullName>
    </submittedName>
</protein>
<keyword evidence="4" id="KW-1133">Transmembrane helix</keyword>
<evidence type="ECO:0000256" key="4">
    <source>
        <dbReference type="ARBA" id="ARBA00022989"/>
    </source>
</evidence>
<dbReference type="InterPro" id="IPR001851">
    <property type="entry name" value="ABC_transp_permease"/>
</dbReference>
<dbReference type="PANTHER" id="PTHR32196">
    <property type="entry name" value="ABC TRANSPORTER PERMEASE PROTEIN YPHD-RELATED-RELATED"/>
    <property type="match status" value="1"/>
</dbReference>
<organism evidence="6 7">
    <name type="scientific">Ruthenibacterium lactatiformans</name>
    <dbReference type="NCBI Taxonomy" id="1550024"/>
    <lineage>
        <taxon>Bacteria</taxon>
        <taxon>Bacillati</taxon>
        <taxon>Bacillota</taxon>
        <taxon>Clostridia</taxon>
        <taxon>Eubacteriales</taxon>
        <taxon>Oscillospiraceae</taxon>
        <taxon>Ruthenibacterium</taxon>
    </lineage>
</organism>
<dbReference type="CDD" id="cd06579">
    <property type="entry name" value="TM_PBP1_transp_AraH_like"/>
    <property type="match status" value="1"/>
</dbReference>
<sequence length="321" mass="34428">MNKAKEKIKSVFLELWNDYSVMFVCFIIIAVCSILAPGFFRWSNFMTILRNCSAIGIIALGMTIVIISGGIDLSVGSNFAICGVIMIVLQKNGVPLPFCILVSCLFGMTVGLINGTFIAYFNLPPFIVTLATQTLLRSIVQYITNGSSISGQRTPFLHTVGNGSIANDFPVPFIIFLGLAIIMHIVLSRTKFGTYTYAIGGNEVAARYTGIKVEKSKILTYMLCGLMVSLASLVEVSRMVSVSPTVSGINYELEAVIATVVGGTAFSGGKGKIPGTIIGAIILYIITNILIHLNVSTFLSGAVKGFVILAAVLLQKREKLS</sequence>
<dbReference type="Pfam" id="PF02653">
    <property type="entry name" value="BPD_transp_2"/>
    <property type="match status" value="1"/>
</dbReference>
<comment type="caution">
    <text evidence="6">The sequence shown here is derived from an EMBL/GenBank/DDBJ whole genome shotgun (WGS) entry which is preliminary data.</text>
</comment>
<evidence type="ECO:0000256" key="1">
    <source>
        <dbReference type="ARBA" id="ARBA00004651"/>
    </source>
</evidence>
<comment type="subcellular location">
    <subcellularLocation>
        <location evidence="1">Cell membrane</location>
        <topology evidence="1">Multi-pass membrane protein</topology>
    </subcellularLocation>
</comment>